<accession>A0A1T4NPV3</accession>
<gene>
    <name evidence="1" type="ORF">SAMN02745110_01677</name>
</gene>
<dbReference type="RefSeq" id="WP_078787511.1">
    <property type="nucleotide sequence ID" value="NZ_FNHR01000007.1"/>
</dbReference>
<proteinExistence type="predicted"/>
<protein>
    <submittedName>
        <fullName evidence="1">Uncharacterized protein</fullName>
    </submittedName>
</protein>
<evidence type="ECO:0000313" key="1">
    <source>
        <dbReference type="EMBL" id="SJZ81351.1"/>
    </source>
</evidence>
<name>A0A1T4NPV3_9FIRM</name>
<dbReference type="AlphaFoldDB" id="A0A1T4NPV3"/>
<keyword evidence="2" id="KW-1185">Reference proteome</keyword>
<evidence type="ECO:0000313" key="2">
    <source>
        <dbReference type="Proteomes" id="UP000189857"/>
    </source>
</evidence>
<organism evidence="1 2">
    <name type="scientific">Eubacterium ruminantium</name>
    <dbReference type="NCBI Taxonomy" id="42322"/>
    <lineage>
        <taxon>Bacteria</taxon>
        <taxon>Bacillati</taxon>
        <taxon>Bacillota</taxon>
        <taxon>Clostridia</taxon>
        <taxon>Eubacteriales</taxon>
        <taxon>Eubacteriaceae</taxon>
        <taxon>Eubacterium</taxon>
    </lineage>
</organism>
<dbReference type="EMBL" id="FUXA01000009">
    <property type="protein sequence ID" value="SJZ81351.1"/>
    <property type="molecule type" value="Genomic_DNA"/>
</dbReference>
<dbReference type="Proteomes" id="UP000189857">
    <property type="component" value="Unassembled WGS sequence"/>
</dbReference>
<sequence>MLFVQSLNTYYEKNERSSEYARLRNGDLFRKFNLNNIKECEVFAQELRLVYNSDGKVSPAEPYYEECKHFGKNIFTEGTKNPYDNFNKLLHFIRIFKEEDKYKIMFCDENVEWCPTKRRGHNEAFNDANSIYYHIDRINETAFILEKNQYGRIIYNNRYVDPDSQRWYYGWHIYNIVSCDISECNEKMFFEKNPDFVYRQLLDLR</sequence>
<reference evidence="1 2" key="1">
    <citation type="submission" date="2017-02" db="EMBL/GenBank/DDBJ databases">
        <authorList>
            <person name="Peterson S.W."/>
        </authorList>
    </citation>
    <scope>NUCLEOTIDE SEQUENCE [LARGE SCALE GENOMIC DNA]</scope>
    <source>
        <strain evidence="1 2">ATCC 17233</strain>
    </source>
</reference>